<evidence type="ECO:0000256" key="1">
    <source>
        <dbReference type="ARBA" id="ARBA00004651"/>
    </source>
</evidence>
<comment type="subcellular location">
    <subcellularLocation>
        <location evidence="1">Cell membrane</location>
        <topology evidence="1">Multi-pass membrane protein</topology>
    </subcellularLocation>
</comment>
<dbReference type="Pfam" id="PF02588">
    <property type="entry name" value="YitT_membrane"/>
    <property type="match status" value="1"/>
</dbReference>
<feature type="transmembrane region" description="Helical" evidence="6">
    <location>
        <begin position="119"/>
        <end position="146"/>
    </location>
</feature>
<dbReference type="Proteomes" id="UP000199050">
    <property type="component" value="Unassembled WGS sequence"/>
</dbReference>
<dbReference type="PANTHER" id="PTHR33545">
    <property type="entry name" value="UPF0750 MEMBRANE PROTEIN YITT-RELATED"/>
    <property type="match status" value="1"/>
</dbReference>
<evidence type="ECO:0000313" key="8">
    <source>
        <dbReference type="Proteomes" id="UP000199050"/>
    </source>
</evidence>
<reference evidence="8" key="1">
    <citation type="submission" date="2016-10" db="EMBL/GenBank/DDBJ databases">
        <authorList>
            <person name="Varghese N."/>
            <person name="Submissions S."/>
        </authorList>
    </citation>
    <scope>NUCLEOTIDE SEQUENCE [LARGE SCALE GENOMIC DNA]</scope>
    <source>
        <strain evidence="8">CGMCC 1.11012</strain>
    </source>
</reference>
<keyword evidence="8" id="KW-1185">Reference proteome</keyword>
<feature type="transmembrane region" description="Helical" evidence="6">
    <location>
        <begin position="60"/>
        <end position="87"/>
    </location>
</feature>
<dbReference type="STRING" id="1174501.SAMN05216192_13647"/>
<keyword evidence="5 6" id="KW-0472">Membrane</keyword>
<dbReference type="GO" id="GO:0005886">
    <property type="term" value="C:plasma membrane"/>
    <property type="evidence" value="ECO:0007669"/>
    <property type="project" value="UniProtKB-SubCell"/>
</dbReference>
<keyword evidence="4 6" id="KW-1133">Transmembrane helix</keyword>
<evidence type="ECO:0000313" key="7">
    <source>
        <dbReference type="EMBL" id="SDK26151.1"/>
    </source>
</evidence>
<dbReference type="EMBL" id="FNDX01000036">
    <property type="protein sequence ID" value="SDK26151.1"/>
    <property type="molecule type" value="Genomic_DNA"/>
</dbReference>
<gene>
    <name evidence="7" type="ORF">SAMN05216192_13647</name>
</gene>
<feature type="transmembrane region" description="Helical" evidence="6">
    <location>
        <begin position="166"/>
        <end position="188"/>
    </location>
</feature>
<evidence type="ECO:0000256" key="6">
    <source>
        <dbReference type="SAM" id="Phobius"/>
    </source>
</evidence>
<feature type="transmembrane region" description="Helical" evidence="6">
    <location>
        <begin position="26"/>
        <end position="48"/>
    </location>
</feature>
<evidence type="ECO:0000256" key="5">
    <source>
        <dbReference type="ARBA" id="ARBA00023136"/>
    </source>
</evidence>
<dbReference type="InterPro" id="IPR003740">
    <property type="entry name" value="YitT"/>
</dbReference>
<protein>
    <submittedName>
        <fullName evidence="7">Uncharacterized 5xTM membrane BCR, YitT family COG1284</fullName>
    </submittedName>
</protein>
<sequence>MAIFFQLSAYSLRHALFVEMLNMRSFLRFAVILLGSLLIAAATNFFLVPYKILDGGVIGIALIINYIAGIKIGLAVICCSLPIFLLAWLKERDIFYNSIAGLLASSFLIELLAPLQYYFLYYIEIGSISSAIIGGFLMGSGLGLMLRYKASTGGTDLLAKFMRRYIPLNVGVLIFLSDIVIIGAGGLLISKETFFHSLLTIIAGGVATGLWTLDD</sequence>
<organism evidence="7 8">
    <name type="scientific">Paenibacillus typhae</name>
    <dbReference type="NCBI Taxonomy" id="1174501"/>
    <lineage>
        <taxon>Bacteria</taxon>
        <taxon>Bacillati</taxon>
        <taxon>Bacillota</taxon>
        <taxon>Bacilli</taxon>
        <taxon>Bacillales</taxon>
        <taxon>Paenibacillaceae</taxon>
        <taxon>Paenibacillus</taxon>
    </lineage>
</organism>
<dbReference type="PANTHER" id="PTHR33545:SF5">
    <property type="entry name" value="UPF0750 MEMBRANE PROTEIN YITT"/>
    <property type="match status" value="1"/>
</dbReference>
<keyword evidence="2" id="KW-1003">Cell membrane</keyword>
<evidence type="ECO:0000256" key="3">
    <source>
        <dbReference type="ARBA" id="ARBA00022692"/>
    </source>
</evidence>
<proteinExistence type="predicted"/>
<name>A0A1G9AFU7_9BACL</name>
<keyword evidence="3 6" id="KW-0812">Transmembrane</keyword>
<dbReference type="AlphaFoldDB" id="A0A1G9AFU7"/>
<evidence type="ECO:0000256" key="4">
    <source>
        <dbReference type="ARBA" id="ARBA00022989"/>
    </source>
</evidence>
<accession>A0A1G9AFU7</accession>
<feature type="transmembrane region" description="Helical" evidence="6">
    <location>
        <begin position="94"/>
        <end position="113"/>
    </location>
</feature>
<feature type="transmembrane region" description="Helical" evidence="6">
    <location>
        <begin position="194"/>
        <end position="213"/>
    </location>
</feature>
<evidence type="ECO:0000256" key="2">
    <source>
        <dbReference type="ARBA" id="ARBA00022475"/>
    </source>
</evidence>
<dbReference type="InterPro" id="IPR051461">
    <property type="entry name" value="UPF0750_membrane"/>
</dbReference>